<proteinExistence type="predicted"/>
<accession>A0AAW5ST44</accession>
<evidence type="ECO:0000313" key="2">
    <source>
        <dbReference type="EMBL" id="MCV7027338.1"/>
    </source>
</evidence>
<feature type="chain" id="PRO_5043363930" description="Secreted protein" evidence="1">
    <location>
        <begin position="27"/>
        <end position="154"/>
    </location>
</feature>
<reference evidence="2" key="1">
    <citation type="submission" date="2020-07" db="EMBL/GenBank/DDBJ databases">
        <authorList>
            <person name="Pettersson B.M.F."/>
            <person name="Behra P.R.K."/>
            <person name="Ramesh M."/>
            <person name="Das S."/>
            <person name="Dasgupta S."/>
            <person name="Kirsebom L.A."/>
        </authorList>
    </citation>
    <scope>NUCLEOTIDE SEQUENCE</scope>
    <source>
        <strain evidence="2">DSM 44203</strain>
    </source>
</reference>
<evidence type="ECO:0008006" key="4">
    <source>
        <dbReference type="Google" id="ProtNLM"/>
    </source>
</evidence>
<keyword evidence="1" id="KW-0732">Signal</keyword>
<dbReference type="RefSeq" id="WP_067386646.1">
    <property type="nucleotide sequence ID" value="NZ_BCTA01000002.1"/>
</dbReference>
<organism evidence="2 3">
    <name type="scientific">Mycolicibacterium novocastrense</name>
    <name type="common">Mycobacterium novocastrense</name>
    <dbReference type="NCBI Taxonomy" id="59813"/>
    <lineage>
        <taxon>Bacteria</taxon>
        <taxon>Bacillati</taxon>
        <taxon>Actinomycetota</taxon>
        <taxon>Actinomycetes</taxon>
        <taxon>Mycobacteriales</taxon>
        <taxon>Mycobacteriaceae</taxon>
        <taxon>Mycolicibacterium</taxon>
    </lineage>
</organism>
<name>A0AAW5ST44_MYCNV</name>
<sequence length="154" mass="16528">MKFSRARGRALKSPLLSLASATAVTAGGVLISVAPVAAQPPPPPPAPLHNVKYTVWAEQPFFVDVYYRDVDPPNWAAYSHNPYQFSPKVEAQVGPDQQWNLDVQLANPESWAMVTATSGPGVQNPNIHCALAVDGVVVKTHQGPKGALCSIRSY</sequence>
<comment type="caution">
    <text evidence="2">The sequence shown here is derived from an EMBL/GenBank/DDBJ whole genome shotgun (WGS) entry which is preliminary data.</text>
</comment>
<dbReference type="PIRSF" id="PIRSF021591">
    <property type="entry name" value="UCP021591"/>
    <property type="match status" value="1"/>
</dbReference>
<dbReference type="EMBL" id="JACKTI010000078">
    <property type="protein sequence ID" value="MCV7027338.1"/>
    <property type="molecule type" value="Genomic_DNA"/>
</dbReference>
<protein>
    <recommendedName>
        <fullName evidence="4">Secreted protein</fullName>
    </recommendedName>
</protein>
<dbReference type="InterPro" id="IPR016793">
    <property type="entry name" value="UCP021591"/>
</dbReference>
<dbReference type="AlphaFoldDB" id="A0AAW5ST44"/>
<reference evidence="2" key="2">
    <citation type="journal article" date="2022" name="BMC Genomics">
        <title>Comparative genome analysis of mycobacteria focusing on tRNA and non-coding RNA.</title>
        <authorList>
            <person name="Behra P.R.K."/>
            <person name="Pettersson B.M.F."/>
            <person name="Ramesh M."/>
            <person name="Das S."/>
            <person name="Dasgupta S."/>
            <person name="Kirsebom L.A."/>
        </authorList>
    </citation>
    <scope>NUCLEOTIDE SEQUENCE</scope>
    <source>
        <strain evidence="2">DSM 44203</strain>
    </source>
</reference>
<feature type="signal peptide" evidence="1">
    <location>
        <begin position="1"/>
        <end position="26"/>
    </location>
</feature>
<evidence type="ECO:0000256" key="1">
    <source>
        <dbReference type="SAM" id="SignalP"/>
    </source>
</evidence>
<dbReference type="Proteomes" id="UP001207528">
    <property type="component" value="Unassembled WGS sequence"/>
</dbReference>
<evidence type="ECO:0000313" key="3">
    <source>
        <dbReference type="Proteomes" id="UP001207528"/>
    </source>
</evidence>
<gene>
    <name evidence="2" type="ORF">H7I77_29010</name>
</gene>